<name>A0A2J8J9H7_PANTR</name>
<evidence type="ECO:0000313" key="1">
    <source>
        <dbReference type="EMBL" id="PNI19428.1"/>
    </source>
</evidence>
<evidence type="ECO:0000313" key="2">
    <source>
        <dbReference type="Proteomes" id="UP000236370"/>
    </source>
</evidence>
<sequence>MKESTLEAIGYICQDIDPEQLQDKSNEILTAIIQGMRKEEPSNNVKLAATNALLNSLEFT</sequence>
<gene>
    <name evidence="1" type="ORF">CK820_G0049684</name>
</gene>
<dbReference type="SMR" id="A0A2J8J9H7"/>
<dbReference type="EMBL" id="NBAG03000498">
    <property type="protein sequence ID" value="PNI19428.1"/>
    <property type="molecule type" value="Genomic_DNA"/>
</dbReference>
<dbReference type="Proteomes" id="UP000236370">
    <property type="component" value="Unassembled WGS sequence"/>
</dbReference>
<dbReference type="AlphaFoldDB" id="A0A2J8J9H7"/>
<comment type="caution">
    <text evidence="1">The sequence shown here is derived from an EMBL/GenBank/DDBJ whole genome shotgun (WGS) entry which is preliminary data.</text>
</comment>
<reference evidence="1 2" key="1">
    <citation type="submission" date="2017-12" db="EMBL/GenBank/DDBJ databases">
        <title>High-resolution comparative analysis of great ape genomes.</title>
        <authorList>
            <person name="Pollen A."/>
            <person name="Hastie A."/>
            <person name="Hormozdiari F."/>
            <person name="Dougherty M."/>
            <person name="Liu R."/>
            <person name="Chaisson M."/>
            <person name="Hoppe E."/>
            <person name="Hill C."/>
            <person name="Pang A."/>
            <person name="Hillier L."/>
            <person name="Baker C."/>
            <person name="Armstrong J."/>
            <person name="Shendure J."/>
            <person name="Paten B."/>
            <person name="Wilson R."/>
            <person name="Chao H."/>
            <person name="Schneider V."/>
            <person name="Ventura M."/>
            <person name="Kronenberg Z."/>
            <person name="Murali S."/>
            <person name="Gordon D."/>
            <person name="Cantsilieris S."/>
            <person name="Munson K."/>
            <person name="Nelson B."/>
            <person name="Raja A."/>
            <person name="Underwood J."/>
            <person name="Diekhans M."/>
            <person name="Fiddes I."/>
            <person name="Haussler D."/>
            <person name="Eichler E."/>
        </authorList>
    </citation>
    <scope>NUCLEOTIDE SEQUENCE [LARGE SCALE GENOMIC DNA]</scope>
    <source>
        <strain evidence="1">Yerkes chimp pedigree #C0471</strain>
    </source>
</reference>
<dbReference type="Gene3D" id="1.25.10.10">
    <property type="entry name" value="Leucine-rich Repeat Variant"/>
    <property type="match status" value="1"/>
</dbReference>
<accession>A0A2J8J9H7</accession>
<proteinExistence type="predicted"/>
<dbReference type="SUPFAM" id="SSF48371">
    <property type="entry name" value="ARM repeat"/>
    <property type="match status" value="1"/>
</dbReference>
<organism evidence="1 2">
    <name type="scientific">Pan troglodytes</name>
    <name type="common">Chimpanzee</name>
    <dbReference type="NCBI Taxonomy" id="9598"/>
    <lineage>
        <taxon>Eukaryota</taxon>
        <taxon>Metazoa</taxon>
        <taxon>Chordata</taxon>
        <taxon>Craniata</taxon>
        <taxon>Vertebrata</taxon>
        <taxon>Euteleostomi</taxon>
        <taxon>Mammalia</taxon>
        <taxon>Eutheria</taxon>
        <taxon>Euarchontoglires</taxon>
        <taxon>Primates</taxon>
        <taxon>Haplorrhini</taxon>
        <taxon>Catarrhini</taxon>
        <taxon>Hominidae</taxon>
        <taxon>Pan</taxon>
    </lineage>
</organism>
<dbReference type="InterPro" id="IPR016024">
    <property type="entry name" value="ARM-type_fold"/>
</dbReference>
<feature type="non-terminal residue" evidence="1">
    <location>
        <position position="60"/>
    </location>
</feature>
<protein>
    <submittedName>
        <fullName evidence="1">KPNB1 isoform 13</fullName>
    </submittedName>
</protein>
<dbReference type="InterPro" id="IPR011989">
    <property type="entry name" value="ARM-like"/>
</dbReference>